<proteinExistence type="predicted"/>
<dbReference type="InterPro" id="IPR015053">
    <property type="entry name" value="DUF1871"/>
</dbReference>
<evidence type="ECO:0000313" key="1">
    <source>
        <dbReference type="EMBL" id="VWX36179.1"/>
    </source>
</evidence>
<dbReference type="AlphaFoldDB" id="A0A653IAN0"/>
<gene>
    <name evidence="1" type="ORF">EXIGUO9Y_270174</name>
</gene>
<name>A0A653IAN0_9BACL</name>
<evidence type="ECO:0008006" key="3">
    <source>
        <dbReference type="Google" id="ProtNLM"/>
    </source>
</evidence>
<dbReference type="RefSeq" id="WP_029331227.1">
    <property type="nucleotide sequence ID" value="NZ_LR732312.1"/>
</dbReference>
<dbReference type="Pfam" id="PF08958">
    <property type="entry name" value="DUF1871"/>
    <property type="match status" value="1"/>
</dbReference>
<sequence>MSSEELLNKYDPFLLGSGNYPTEMSAILVLLTIHDQVRPLAQAIGEIFEESFGEQPDQQELTTLATNLLLCEDSCEL</sequence>
<dbReference type="SUPFAM" id="SSF116922">
    <property type="entry name" value="YugE-like"/>
    <property type="match status" value="1"/>
</dbReference>
<evidence type="ECO:0000313" key="2">
    <source>
        <dbReference type="Proteomes" id="UP000439752"/>
    </source>
</evidence>
<keyword evidence="2" id="KW-1185">Reference proteome</keyword>
<protein>
    <recommendedName>
        <fullName evidence="3">DUF1871 domain-containing protein</fullName>
    </recommendedName>
</protein>
<dbReference type="InterPro" id="IPR023162">
    <property type="entry name" value="Apc36109-like_dom_sf"/>
</dbReference>
<dbReference type="Gene3D" id="1.10.340.20">
    <property type="entry name" value="Apc36109-like domain"/>
    <property type="match status" value="1"/>
</dbReference>
<dbReference type="EMBL" id="CABWKQ010000020">
    <property type="protein sequence ID" value="VWX36179.1"/>
    <property type="molecule type" value="Genomic_DNA"/>
</dbReference>
<dbReference type="Proteomes" id="UP000439752">
    <property type="component" value="Unassembled WGS sequence"/>
</dbReference>
<accession>A0A653IAN0</accession>
<reference evidence="1 2" key="1">
    <citation type="submission" date="2019-10" db="EMBL/GenBank/DDBJ databases">
        <authorList>
            <person name="Karimi E."/>
        </authorList>
    </citation>
    <scope>NUCLEOTIDE SEQUENCE [LARGE SCALE GENOMIC DNA]</scope>
    <source>
        <strain evidence="1">Exiguobacterium sp. 9Y</strain>
    </source>
</reference>
<organism evidence="1 2">
    <name type="scientific">Exiguobacterium oxidotolerans</name>
    <dbReference type="NCBI Taxonomy" id="223958"/>
    <lineage>
        <taxon>Bacteria</taxon>
        <taxon>Bacillati</taxon>
        <taxon>Bacillota</taxon>
        <taxon>Bacilli</taxon>
        <taxon>Bacillales</taxon>
        <taxon>Bacillales Family XII. Incertae Sedis</taxon>
        <taxon>Exiguobacterium</taxon>
    </lineage>
</organism>